<evidence type="ECO:0000313" key="1">
    <source>
        <dbReference type="EnsemblPlants" id="OBART10G05060.1"/>
    </source>
</evidence>
<organism evidence="1">
    <name type="scientific">Oryza barthii</name>
    <dbReference type="NCBI Taxonomy" id="65489"/>
    <lineage>
        <taxon>Eukaryota</taxon>
        <taxon>Viridiplantae</taxon>
        <taxon>Streptophyta</taxon>
        <taxon>Embryophyta</taxon>
        <taxon>Tracheophyta</taxon>
        <taxon>Spermatophyta</taxon>
        <taxon>Magnoliopsida</taxon>
        <taxon>Liliopsida</taxon>
        <taxon>Poales</taxon>
        <taxon>Poaceae</taxon>
        <taxon>BOP clade</taxon>
        <taxon>Oryzoideae</taxon>
        <taxon>Oryzeae</taxon>
        <taxon>Oryzinae</taxon>
        <taxon>Oryza</taxon>
    </lineage>
</organism>
<dbReference type="EnsemblPlants" id="OBART10G05060.1">
    <property type="protein sequence ID" value="OBART10G05060.1"/>
    <property type="gene ID" value="OBART10G05060"/>
</dbReference>
<accession>A0A0D3HC14</accession>
<protein>
    <submittedName>
        <fullName evidence="1">Uncharacterized protein</fullName>
    </submittedName>
</protein>
<sequence length="118" mass="12530">MWRSKKPFGHHHCTLKEKSELAMSTWIADEDAALLLSESILLNPCGCTTGATGTGYMSVTSPANPSNAGALGGSSLCLCSRCTGDEQRLRVSDAPLLGVVSPLICARTSAPRRLHDWS</sequence>
<keyword evidence="2" id="KW-1185">Reference proteome</keyword>
<reference evidence="1" key="1">
    <citation type="journal article" date="2009" name="Rice">
        <title>De Novo Next Generation Sequencing of Plant Genomes.</title>
        <authorList>
            <person name="Rounsley S."/>
            <person name="Marri P.R."/>
            <person name="Yu Y."/>
            <person name="He R."/>
            <person name="Sisneros N."/>
            <person name="Goicoechea J.L."/>
            <person name="Lee S.J."/>
            <person name="Angelova A."/>
            <person name="Kudrna D."/>
            <person name="Luo M."/>
            <person name="Affourtit J."/>
            <person name="Desany B."/>
            <person name="Knight J."/>
            <person name="Niazi F."/>
            <person name="Egholm M."/>
            <person name="Wing R.A."/>
        </authorList>
    </citation>
    <scope>NUCLEOTIDE SEQUENCE [LARGE SCALE GENOMIC DNA]</scope>
    <source>
        <strain evidence="1">cv. IRGC 105608</strain>
    </source>
</reference>
<dbReference type="Proteomes" id="UP000026960">
    <property type="component" value="Chromosome 10"/>
</dbReference>
<dbReference type="HOGENOM" id="CLU_2076663_0_0_1"/>
<dbReference type="STRING" id="65489.A0A0D3HC14"/>
<proteinExistence type="predicted"/>
<dbReference type="Gramene" id="OBART10G05060.1">
    <property type="protein sequence ID" value="OBART10G05060.1"/>
    <property type="gene ID" value="OBART10G05060"/>
</dbReference>
<dbReference type="PaxDb" id="65489-OBART10G05060.1"/>
<evidence type="ECO:0000313" key="2">
    <source>
        <dbReference type="Proteomes" id="UP000026960"/>
    </source>
</evidence>
<name>A0A0D3HC14_9ORYZ</name>
<dbReference type="AlphaFoldDB" id="A0A0D3HC14"/>
<reference evidence="1" key="2">
    <citation type="submission" date="2015-03" db="UniProtKB">
        <authorList>
            <consortium name="EnsemblPlants"/>
        </authorList>
    </citation>
    <scope>IDENTIFICATION</scope>
</reference>